<dbReference type="PANTHER" id="PTHR21340:SF7">
    <property type="entry name" value="NUDIX HYDROLASE DOMAIN-CONTAINING PROTEIN"/>
    <property type="match status" value="1"/>
</dbReference>
<dbReference type="InterPro" id="IPR015797">
    <property type="entry name" value="NUDIX_hydrolase-like_dom_sf"/>
</dbReference>
<dbReference type="Pfam" id="PF00293">
    <property type="entry name" value="NUDIX"/>
    <property type="match status" value="1"/>
</dbReference>
<keyword evidence="1" id="KW-0378">Hydrolase</keyword>
<evidence type="ECO:0000313" key="3">
    <source>
        <dbReference type="EMBL" id="XCB32182.1"/>
    </source>
</evidence>
<dbReference type="InterPro" id="IPR051325">
    <property type="entry name" value="Nudix_hydrolase_domain"/>
</dbReference>
<evidence type="ECO:0000256" key="1">
    <source>
        <dbReference type="ARBA" id="ARBA00022801"/>
    </source>
</evidence>
<dbReference type="InterPro" id="IPR000086">
    <property type="entry name" value="NUDIX_hydrolase_dom"/>
</dbReference>
<protein>
    <submittedName>
        <fullName evidence="3">NUDIX domain-containing protein</fullName>
    </submittedName>
</protein>
<dbReference type="AlphaFoldDB" id="A0AAU7ZM71"/>
<dbReference type="GO" id="GO:0006167">
    <property type="term" value="P:AMP biosynthetic process"/>
    <property type="evidence" value="ECO:0007669"/>
    <property type="project" value="TreeGrafter"/>
</dbReference>
<reference evidence="3" key="2">
    <citation type="journal article" date="2024" name="Environ. Microbiol.">
        <title>Genome analysis and description of Tunturibacter gen. nov. expands the diversity of Terriglobia in tundra soils.</title>
        <authorList>
            <person name="Messyasz A."/>
            <person name="Mannisto M.K."/>
            <person name="Kerkhof L.J."/>
            <person name="Haggblom M.M."/>
        </authorList>
    </citation>
    <scope>NUCLEOTIDE SEQUENCE</scope>
    <source>
        <strain evidence="3">X5P6</strain>
    </source>
</reference>
<evidence type="ECO:0000259" key="2">
    <source>
        <dbReference type="PROSITE" id="PS51462"/>
    </source>
</evidence>
<dbReference type="PROSITE" id="PS51462">
    <property type="entry name" value="NUDIX"/>
    <property type="match status" value="1"/>
</dbReference>
<dbReference type="RefSeq" id="WP_353063029.1">
    <property type="nucleotide sequence ID" value="NZ_CP132942.1"/>
</dbReference>
<dbReference type="SUPFAM" id="SSF55811">
    <property type="entry name" value="Nudix"/>
    <property type="match status" value="1"/>
</dbReference>
<organism evidence="3">
    <name type="scientific">Tunturiibacter psychrotolerans</name>
    <dbReference type="NCBI Taxonomy" id="3069686"/>
    <lineage>
        <taxon>Bacteria</taxon>
        <taxon>Pseudomonadati</taxon>
        <taxon>Acidobacteriota</taxon>
        <taxon>Terriglobia</taxon>
        <taxon>Terriglobales</taxon>
        <taxon>Acidobacteriaceae</taxon>
        <taxon>Tunturiibacter</taxon>
    </lineage>
</organism>
<dbReference type="GO" id="GO:0006754">
    <property type="term" value="P:ATP biosynthetic process"/>
    <property type="evidence" value="ECO:0007669"/>
    <property type="project" value="TreeGrafter"/>
</dbReference>
<gene>
    <name evidence="3" type="ORF">RBB77_17290</name>
</gene>
<sequence>MTKKSKRSAGLLMYRKPKDELEVFLVHPGGPLWEKKDQGAWTVPKGEYEENEEPLAAAQREFFEETGFIASGDFIELGFVRQKSGKVVIAWAFEGDCDPAQLVSNTCEIEWPPKSKKRLEIPEVDEGRWFTLSTARQLIRLEQVPLLDILENRLAPNGL</sequence>
<dbReference type="EMBL" id="CP132942">
    <property type="protein sequence ID" value="XCB32182.1"/>
    <property type="molecule type" value="Genomic_DNA"/>
</dbReference>
<dbReference type="CDD" id="cd04662">
    <property type="entry name" value="NUDIX_Hydrolase"/>
    <property type="match status" value="1"/>
</dbReference>
<dbReference type="GO" id="GO:0004081">
    <property type="term" value="F:bis(5'-nucleosyl)-tetraphosphatase (asymmetrical) activity"/>
    <property type="evidence" value="ECO:0007669"/>
    <property type="project" value="TreeGrafter"/>
</dbReference>
<accession>A0AAU7ZM71</accession>
<dbReference type="InterPro" id="IPR020084">
    <property type="entry name" value="NUDIX_hydrolase_CS"/>
</dbReference>
<dbReference type="PANTHER" id="PTHR21340">
    <property type="entry name" value="DIADENOSINE 5,5-P1,P4-TETRAPHOSPHATE PYROPHOSPHOHYDROLASE MUTT"/>
    <property type="match status" value="1"/>
</dbReference>
<dbReference type="PROSITE" id="PS00893">
    <property type="entry name" value="NUDIX_BOX"/>
    <property type="match status" value="1"/>
</dbReference>
<name>A0AAU7ZM71_9BACT</name>
<reference evidence="3" key="1">
    <citation type="submission" date="2023-08" db="EMBL/GenBank/DDBJ databases">
        <authorList>
            <person name="Messyasz A."/>
            <person name="Mannisto M.K."/>
            <person name="Kerkhof L.J."/>
            <person name="Haggblom M."/>
        </authorList>
    </citation>
    <scope>NUCLEOTIDE SEQUENCE</scope>
    <source>
        <strain evidence="3">X5P6</strain>
    </source>
</reference>
<feature type="domain" description="Nudix hydrolase" evidence="2">
    <location>
        <begin position="4"/>
        <end position="159"/>
    </location>
</feature>
<dbReference type="KEGG" id="tpsc:RBB77_17290"/>
<proteinExistence type="predicted"/>
<dbReference type="Gene3D" id="3.90.79.10">
    <property type="entry name" value="Nucleoside Triphosphate Pyrophosphohydrolase"/>
    <property type="match status" value="1"/>
</dbReference>